<gene>
    <name evidence="2" type="ORF">BVC80_1827g107</name>
</gene>
<dbReference type="Proteomes" id="UP000195402">
    <property type="component" value="Unassembled WGS sequence"/>
</dbReference>
<dbReference type="AlphaFoldDB" id="A0A200QBJ0"/>
<dbReference type="PANTHER" id="PTHR14326">
    <property type="entry name" value="TARGETING PROTEIN FOR XKLP2"/>
    <property type="match status" value="1"/>
</dbReference>
<comment type="caution">
    <text evidence="2">The sequence shown here is derived from an EMBL/GenBank/DDBJ whole genome shotgun (WGS) entry which is preliminary data.</text>
</comment>
<feature type="compositionally biased region" description="Basic and acidic residues" evidence="1">
    <location>
        <begin position="82"/>
        <end position="96"/>
    </location>
</feature>
<keyword evidence="3" id="KW-1185">Reference proteome</keyword>
<reference evidence="2 3" key="1">
    <citation type="journal article" date="2017" name="Mol. Plant">
        <title>The Genome of Medicinal Plant Macleaya cordata Provides New Insights into Benzylisoquinoline Alkaloids Metabolism.</title>
        <authorList>
            <person name="Liu X."/>
            <person name="Liu Y."/>
            <person name="Huang P."/>
            <person name="Ma Y."/>
            <person name="Qing Z."/>
            <person name="Tang Q."/>
            <person name="Cao H."/>
            <person name="Cheng P."/>
            <person name="Zheng Y."/>
            <person name="Yuan Z."/>
            <person name="Zhou Y."/>
            <person name="Liu J."/>
            <person name="Tang Z."/>
            <person name="Zhuo Y."/>
            <person name="Zhang Y."/>
            <person name="Yu L."/>
            <person name="Huang J."/>
            <person name="Yang P."/>
            <person name="Peng Q."/>
            <person name="Zhang J."/>
            <person name="Jiang W."/>
            <person name="Zhang Z."/>
            <person name="Lin K."/>
            <person name="Ro D.K."/>
            <person name="Chen X."/>
            <person name="Xiong X."/>
            <person name="Shang Y."/>
            <person name="Huang S."/>
            <person name="Zeng J."/>
        </authorList>
    </citation>
    <scope>NUCLEOTIDE SEQUENCE [LARGE SCALE GENOMIC DNA]</scope>
    <source>
        <strain evidence="3">cv. BLH2017</strain>
        <tissue evidence="2">Root</tissue>
    </source>
</reference>
<feature type="region of interest" description="Disordered" evidence="1">
    <location>
        <begin position="72"/>
        <end position="99"/>
    </location>
</feature>
<dbReference type="InterPro" id="IPR009675">
    <property type="entry name" value="TPX2_fam"/>
</dbReference>
<dbReference type="OrthoDB" id="1684416at2759"/>
<evidence type="ECO:0000313" key="2">
    <source>
        <dbReference type="EMBL" id="OVA07737.1"/>
    </source>
</evidence>
<dbReference type="PANTHER" id="PTHR14326:SF15">
    <property type="entry name" value="OS06G0130200 PROTEIN"/>
    <property type="match status" value="1"/>
</dbReference>
<dbReference type="GO" id="GO:0005880">
    <property type="term" value="C:nuclear microtubule"/>
    <property type="evidence" value="ECO:0007669"/>
    <property type="project" value="TreeGrafter"/>
</dbReference>
<accession>A0A200QBJ0</accession>
<name>A0A200QBJ0_MACCD</name>
<dbReference type="GO" id="GO:0005819">
    <property type="term" value="C:spindle"/>
    <property type="evidence" value="ECO:0007669"/>
    <property type="project" value="InterPro"/>
</dbReference>
<dbReference type="EMBL" id="MVGT01002446">
    <property type="protein sequence ID" value="OVA07737.1"/>
    <property type="molecule type" value="Genomic_DNA"/>
</dbReference>
<dbReference type="GO" id="GO:0090307">
    <property type="term" value="P:mitotic spindle assembly"/>
    <property type="evidence" value="ECO:0007669"/>
    <property type="project" value="TreeGrafter"/>
</dbReference>
<dbReference type="GO" id="GO:0008017">
    <property type="term" value="F:microtubule binding"/>
    <property type="evidence" value="ECO:0007669"/>
    <property type="project" value="TreeGrafter"/>
</dbReference>
<dbReference type="GO" id="GO:0030295">
    <property type="term" value="F:protein kinase activator activity"/>
    <property type="evidence" value="ECO:0007669"/>
    <property type="project" value="TreeGrafter"/>
</dbReference>
<organism evidence="2 3">
    <name type="scientific">Macleaya cordata</name>
    <name type="common">Five-seeded plume-poppy</name>
    <name type="synonym">Bocconia cordata</name>
    <dbReference type="NCBI Taxonomy" id="56857"/>
    <lineage>
        <taxon>Eukaryota</taxon>
        <taxon>Viridiplantae</taxon>
        <taxon>Streptophyta</taxon>
        <taxon>Embryophyta</taxon>
        <taxon>Tracheophyta</taxon>
        <taxon>Spermatophyta</taxon>
        <taxon>Magnoliopsida</taxon>
        <taxon>Ranunculales</taxon>
        <taxon>Papaveraceae</taxon>
        <taxon>Papaveroideae</taxon>
        <taxon>Macleaya</taxon>
    </lineage>
</organism>
<dbReference type="STRING" id="56857.A0A200QBJ0"/>
<dbReference type="FunCoup" id="A0A200QBJ0">
    <property type="interactions" value="449"/>
</dbReference>
<proteinExistence type="predicted"/>
<dbReference type="OMA" id="FDAPQFY"/>
<evidence type="ECO:0000256" key="1">
    <source>
        <dbReference type="SAM" id="MobiDB-lite"/>
    </source>
</evidence>
<evidence type="ECO:0000313" key="3">
    <source>
        <dbReference type="Proteomes" id="UP000195402"/>
    </source>
</evidence>
<protein>
    <submittedName>
        <fullName evidence="2">TPX2 central domain</fullName>
    </submittedName>
</protein>
<feature type="region of interest" description="Disordered" evidence="1">
    <location>
        <begin position="208"/>
        <end position="232"/>
    </location>
</feature>
<dbReference type="GO" id="GO:0060236">
    <property type="term" value="P:regulation of mitotic spindle organization"/>
    <property type="evidence" value="ECO:0007669"/>
    <property type="project" value="InterPro"/>
</dbReference>
<sequence length="260" mass="29887">MEDEEMEEIFEEEFLPVKIDFDYEFDASRYFDFSREESHLEAREAEMWFDRAGSYPPSPFVAKLKLGDGILGENVSTSPKPNDMEDRESTSTRSDTDMDPELSVLDEKCRGLTFYNHMEKDIRKAKTKSAIKTFIPKSSTLMKPTASQLAKQNRQHEANGSHRFMERFQKPFLQNSDRSLDNLSSVGIQAAKRQKLEGGHLHKVAGQKQQYSLTHKAPQKDGPVDGNSTHTKLKITVPREPDLETAHRAQRMRHTFFLSD</sequence>
<dbReference type="InParanoid" id="A0A200QBJ0"/>